<evidence type="ECO:0000256" key="4">
    <source>
        <dbReference type="ARBA" id="ARBA00025806"/>
    </source>
</evidence>
<reference evidence="5 6" key="1">
    <citation type="journal article" date="2018" name="Gigascience">
        <title>Genomes of trombidid mites reveal novel predicted allergens and laterally-transferred genes associated with secondary metabolism.</title>
        <authorList>
            <person name="Dong X."/>
            <person name="Chaisiri K."/>
            <person name="Xia D."/>
            <person name="Armstrong S.D."/>
            <person name="Fang Y."/>
            <person name="Donnelly M.J."/>
            <person name="Kadowaki T."/>
            <person name="McGarry J.W."/>
            <person name="Darby A.C."/>
            <person name="Makepeace B.L."/>
        </authorList>
    </citation>
    <scope>NUCLEOTIDE SEQUENCE [LARGE SCALE GENOMIC DNA]</scope>
    <source>
        <strain evidence="5">UoL-UT</strain>
    </source>
</reference>
<dbReference type="Proteomes" id="UP000288716">
    <property type="component" value="Unassembled WGS sequence"/>
</dbReference>
<keyword evidence="6" id="KW-1185">Reference proteome</keyword>
<organism evidence="5 6">
    <name type="scientific">Leptotrombidium deliense</name>
    <dbReference type="NCBI Taxonomy" id="299467"/>
    <lineage>
        <taxon>Eukaryota</taxon>
        <taxon>Metazoa</taxon>
        <taxon>Ecdysozoa</taxon>
        <taxon>Arthropoda</taxon>
        <taxon>Chelicerata</taxon>
        <taxon>Arachnida</taxon>
        <taxon>Acari</taxon>
        <taxon>Acariformes</taxon>
        <taxon>Trombidiformes</taxon>
        <taxon>Prostigmata</taxon>
        <taxon>Anystina</taxon>
        <taxon>Parasitengona</taxon>
        <taxon>Trombiculoidea</taxon>
        <taxon>Trombiculidae</taxon>
        <taxon>Leptotrombidium</taxon>
    </lineage>
</organism>
<dbReference type="InterPro" id="IPR024861">
    <property type="entry name" value="Donson"/>
</dbReference>
<name>A0A443S5P0_9ACAR</name>
<dbReference type="STRING" id="299467.A0A443S5P0"/>
<comment type="similarity">
    <text evidence="4">Belongs to the DONSON family.</text>
</comment>
<comment type="subcellular location">
    <subcellularLocation>
        <location evidence="1">Nucleus</location>
    </subcellularLocation>
</comment>
<feature type="non-terminal residue" evidence="5">
    <location>
        <position position="1"/>
    </location>
</feature>
<gene>
    <name evidence="5" type="ORF">B4U80_05643</name>
</gene>
<evidence type="ECO:0000256" key="2">
    <source>
        <dbReference type="ARBA" id="ARBA00022473"/>
    </source>
</evidence>
<sequence length="295" mass="32510">WSLCIRSLYQLTKVRQNAYFYVCSHSFTVLFRAAGVGAMDEINALVYPTTAGLRKSLVDEDIQFTMPLADDTQSAVESEESCATQINDIVDDEESTVFLESLGLSQQDFPSLKQNKVKTKSDSKKTSLIALRGPDTLLFLTFLTTNSQYVISKTGPSAGIPPTLLSPVAFHGASLLPLKLKEKEIKHKEETIYSLEINGPILPNTVHGLCEFMRETQEGNFSASLSTQESTIPFATVNGSISRCQDNILSVFATENLKDSGFGNTEFLRDICVQSQHSNKSISNVVVNDNVYTLK</sequence>
<proteinExistence type="inferred from homology"/>
<evidence type="ECO:0000313" key="6">
    <source>
        <dbReference type="Proteomes" id="UP000288716"/>
    </source>
</evidence>
<accession>A0A443S5P0</accession>
<dbReference type="PANTHER" id="PTHR12972:SF0">
    <property type="entry name" value="PROTEIN DOWNSTREAM NEIGHBOR OF SON"/>
    <property type="match status" value="1"/>
</dbReference>
<evidence type="ECO:0000256" key="1">
    <source>
        <dbReference type="ARBA" id="ARBA00004123"/>
    </source>
</evidence>
<protein>
    <submittedName>
        <fullName evidence="5">Protein downstream neighbor of Son-like protein</fullName>
    </submittedName>
</protein>
<feature type="non-terminal residue" evidence="5">
    <location>
        <position position="295"/>
    </location>
</feature>
<dbReference type="PANTHER" id="PTHR12972">
    <property type="entry name" value="DOWNSTREAM NEIGHBOR OF SON"/>
    <property type="match status" value="1"/>
</dbReference>
<evidence type="ECO:0000313" key="5">
    <source>
        <dbReference type="EMBL" id="RWS22849.1"/>
    </source>
</evidence>
<dbReference type="AlphaFoldDB" id="A0A443S5P0"/>
<dbReference type="EMBL" id="NCKV01007742">
    <property type="protein sequence ID" value="RWS22849.1"/>
    <property type="molecule type" value="Genomic_DNA"/>
</dbReference>
<comment type="caution">
    <text evidence="5">The sequence shown here is derived from an EMBL/GenBank/DDBJ whole genome shotgun (WGS) entry which is preliminary data.</text>
</comment>
<dbReference type="VEuPathDB" id="VectorBase:LDEU009190"/>
<evidence type="ECO:0000256" key="3">
    <source>
        <dbReference type="ARBA" id="ARBA00023242"/>
    </source>
</evidence>
<dbReference type="OrthoDB" id="534063at2759"/>
<keyword evidence="3" id="KW-0539">Nucleus</keyword>
<keyword evidence="2" id="KW-0217">Developmental protein</keyword>
<dbReference type="GO" id="GO:0005634">
    <property type="term" value="C:nucleus"/>
    <property type="evidence" value="ECO:0007669"/>
    <property type="project" value="UniProtKB-SubCell"/>
</dbReference>
<dbReference type="GO" id="GO:0033260">
    <property type="term" value="P:nuclear DNA replication"/>
    <property type="evidence" value="ECO:0007669"/>
    <property type="project" value="TreeGrafter"/>
</dbReference>